<proteinExistence type="predicted"/>
<sequence length="136" mass="15393">MKKTGKKRSRGTASFYQIAWRWHFYAGLIFMPILVLLTVTGAIYLFKPQIEESIYDKFYHVKAEGEKMAPTKQIEAVKEAYPNAKLTRYQPGEGKGRSAEVGFSQGEETYTAYVNPYTGQVLGRMKDGAGVDLFMC</sequence>
<dbReference type="KEGG" id="bxi:BK049_06970"/>
<dbReference type="AlphaFoldDB" id="A0AAC9IFK2"/>
<feature type="transmembrane region" description="Helical" evidence="1">
    <location>
        <begin position="24"/>
        <end position="46"/>
    </location>
</feature>
<gene>
    <name evidence="3" type="ORF">BK049_06970</name>
</gene>
<dbReference type="Pfam" id="PF03929">
    <property type="entry name" value="PepSY_TM"/>
    <property type="match status" value="1"/>
</dbReference>
<keyword evidence="1" id="KW-0472">Membrane</keyword>
<evidence type="ECO:0000256" key="1">
    <source>
        <dbReference type="SAM" id="Phobius"/>
    </source>
</evidence>
<dbReference type="Proteomes" id="UP000177709">
    <property type="component" value="Chromosome"/>
</dbReference>
<name>A0AAC9IFK2_9BACI</name>
<dbReference type="InterPro" id="IPR025711">
    <property type="entry name" value="PepSY"/>
</dbReference>
<feature type="domain" description="PepSY" evidence="2">
    <location>
        <begin position="68"/>
        <end position="124"/>
    </location>
</feature>
<keyword evidence="1" id="KW-1133">Transmembrane helix</keyword>
<evidence type="ECO:0000259" key="2">
    <source>
        <dbReference type="Pfam" id="PF03413"/>
    </source>
</evidence>
<evidence type="ECO:0000313" key="3">
    <source>
        <dbReference type="EMBL" id="AOZ88467.1"/>
    </source>
</evidence>
<protein>
    <recommendedName>
        <fullName evidence="2">PepSY domain-containing protein</fullName>
    </recommendedName>
</protein>
<dbReference type="InterPro" id="IPR005625">
    <property type="entry name" value="PepSY-ass_TM"/>
</dbReference>
<dbReference type="RefSeq" id="WP_071168189.1">
    <property type="nucleotide sequence ID" value="NZ_CP017786.1"/>
</dbReference>
<dbReference type="Pfam" id="PF03413">
    <property type="entry name" value="PepSY"/>
    <property type="match status" value="1"/>
</dbReference>
<dbReference type="PANTHER" id="PTHR34219:SF1">
    <property type="entry name" value="PEPSY DOMAIN-CONTAINING PROTEIN"/>
    <property type="match status" value="1"/>
</dbReference>
<organism evidence="3 4">
    <name type="scientific">Bacillus xiamenensis</name>
    <dbReference type="NCBI Taxonomy" id="1178537"/>
    <lineage>
        <taxon>Bacteria</taxon>
        <taxon>Bacillati</taxon>
        <taxon>Bacillota</taxon>
        <taxon>Bacilli</taxon>
        <taxon>Bacillales</taxon>
        <taxon>Bacillaceae</taxon>
        <taxon>Bacillus</taxon>
    </lineage>
</organism>
<dbReference type="PANTHER" id="PTHR34219">
    <property type="entry name" value="IRON-REGULATED INNER MEMBRANE PROTEIN-RELATED"/>
    <property type="match status" value="1"/>
</dbReference>
<accession>A0AAC9IFK2</accession>
<dbReference type="EMBL" id="CP017786">
    <property type="protein sequence ID" value="AOZ88467.1"/>
    <property type="molecule type" value="Genomic_DNA"/>
</dbReference>
<reference evidence="3 4" key="1">
    <citation type="submission" date="2016-10" db="EMBL/GenBank/DDBJ databases">
        <title>Whole genome sequence of hyper active fibrinolysis bacterium Bacillus pumilus strain VV3 isolated from fermented rice.</title>
        <authorList>
            <person name="Mariadas V.A."/>
            <person name="Vijayaraghavan P."/>
            <person name="Dhandapani V."/>
        </authorList>
    </citation>
    <scope>NUCLEOTIDE SEQUENCE [LARGE SCALE GENOMIC DNA]</scope>
    <source>
        <strain evidence="3 4">VV3</strain>
    </source>
</reference>
<keyword evidence="1" id="KW-0812">Transmembrane</keyword>
<evidence type="ECO:0000313" key="4">
    <source>
        <dbReference type="Proteomes" id="UP000177709"/>
    </source>
</evidence>